<protein>
    <submittedName>
        <fullName evidence="1">Uncharacterized protein</fullName>
    </submittedName>
</protein>
<keyword evidence="2" id="KW-1185">Reference proteome</keyword>
<dbReference type="GO" id="GO:0046872">
    <property type="term" value="F:metal ion binding"/>
    <property type="evidence" value="ECO:0007669"/>
    <property type="project" value="InterPro"/>
</dbReference>
<dbReference type="GO" id="GO:0006801">
    <property type="term" value="P:superoxide metabolic process"/>
    <property type="evidence" value="ECO:0007669"/>
    <property type="project" value="InterPro"/>
</dbReference>
<name>A0A9X0A329_9CNID</name>
<evidence type="ECO:0000313" key="2">
    <source>
        <dbReference type="Proteomes" id="UP001163046"/>
    </source>
</evidence>
<dbReference type="SUPFAM" id="SSF49329">
    <property type="entry name" value="Cu,Zn superoxide dismutase-like"/>
    <property type="match status" value="2"/>
</dbReference>
<proteinExistence type="predicted"/>
<dbReference type="AlphaFoldDB" id="A0A9X0A329"/>
<dbReference type="Proteomes" id="UP001163046">
    <property type="component" value="Unassembled WGS sequence"/>
</dbReference>
<dbReference type="PANTHER" id="PTHR20910">
    <property type="entry name" value="AGAP001623-PA"/>
    <property type="match status" value="1"/>
</dbReference>
<dbReference type="EMBL" id="MU825401">
    <property type="protein sequence ID" value="KAJ7392477.1"/>
    <property type="molecule type" value="Genomic_DNA"/>
</dbReference>
<dbReference type="Gene3D" id="2.60.40.200">
    <property type="entry name" value="Superoxide dismutase, copper/zinc binding domain"/>
    <property type="match status" value="1"/>
</dbReference>
<organism evidence="1 2">
    <name type="scientific">Desmophyllum pertusum</name>
    <dbReference type="NCBI Taxonomy" id="174260"/>
    <lineage>
        <taxon>Eukaryota</taxon>
        <taxon>Metazoa</taxon>
        <taxon>Cnidaria</taxon>
        <taxon>Anthozoa</taxon>
        <taxon>Hexacorallia</taxon>
        <taxon>Scleractinia</taxon>
        <taxon>Caryophylliina</taxon>
        <taxon>Caryophylliidae</taxon>
        <taxon>Desmophyllum</taxon>
    </lineage>
</organism>
<reference evidence="1" key="1">
    <citation type="submission" date="2023-01" db="EMBL/GenBank/DDBJ databases">
        <title>Genome assembly of the deep-sea coral Lophelia pertusa.</title>
        <authorList>
            <person name="Herrera S."/>
            <person name="Cordes E."/>
        </authorList>
    </citation>
    <scope>NUCLEOTIDE SEQUENCE</scope>
    <source>
        <strain evidence="1">USNM1676648</strain>
        <tissue evidence="1">Polyp</tissue>
    </source>
</reference>
<comment type="caution">
    <text evidence="1">The sequence shown here is derived from an EMBL/GenBank/DDBJ whole genome shotgun (WGS) entry which is preliminary data.</text>
</comment>
<accession>A0A9X0A329</accession>
<dbReference type="InterPro" id="IPR036423">
    <property type="entry name" value="SOD-like_Cu/Zn_dom_sf"/>
</dbReference>
<dbReference type="InterPro" id="IPR053257">
    <property type="entry name" value="Cu-only_SOD"/>
</dbReference>
<gene>
    <name evidence="1" type="ORF">OS493_012143</name>
</gene>
<sequence length="225" mass="24545">MAQGYHVHAYPSPSYMHLTAIQSCESLIAGDHWNPFNINLKTSPAAGTETASRVRSIVIHKLKKDGNKRWVCTNIVPEEDPTTTYAMQASVNFTGPNLLGAILIDQHLSSKPNTAGIATTIFINIKYSDSSTQTSGHMWDVHDKPVGGDASADGNKRCMSLQETFNPYKVNLKEKYSACSPTNMLRCASGDLSGKHTPFKWAEAGCSSMMSTFHYSAETLLLVVA</sequence>
<evidence type="ECO:0000313" key="1">
    <source>
        <dbReference type="EMBL" id="KAJ7392477.1"/>
    </source>
</evidence>
<dbReference type="PANTHER" id="PTHR20910:SF1">
    <property type="entry name" value="SUPEROXIDE DISMUTASE COPPER_ZINC BINDING DOMAIN-CONTAINING PROTEIN"/>
    <property type="match status" value="1"/>
</dbReference>